<organism evidence="2 3">
    <name type="scientific">Ilex paraguariensis</name>
    <name type="common">yerba mate</name>
    <dbReference type="NCBI Taxonomy" id="185542"/>
    <lineage>
        <taxon>Eukaryota</taxon>
        <taxon>Viridiplantae</taxon>
        <taxon>Streptophyta</taxon>
        <taxon>Embryophyta</taxon>
        <taxon>Tracheophyta</taxon>
        <taxon>Spermatophyta</taxon>
        <taxon>Magnoliopsida</taxon>
        <taxon>eudicotyledons</taxon>
        <taxon>Gunneridae</taxon>
        <taxon>Pentapetalae</taxon>
        <taxon>asterids</taxon>
        <taxon>campanulids</taxon>
        <taxon>Aquifoliales</taxon>
        <taxon>Aquifoliaceae</taxon>
        <taxon>Ilex</taxon>
    </lineage>
</organism>
<feature type="compositionally biased region" description="Basic and acidic residues" evidence="1">
    <location>
        <begin position="12"/>
        <end position="24"/>
    </location>
</feature>
<evidence type="ECO:0000313" key="3">
    <source>
        <dbReference type="Proteomes" id="UP001642360"/>
    </source>
</evidence>
<accession>A0ABC8SZ72</accession>
<reference evidence="2 3" key="1">
    <citation type="submission" date="2024-02" db="EMBL/GenBank/DDBJ databases">
        <authorList>
            <person name="Vignale AGUSTIN F."/>
            <person name="Sosa J E."/>
            <person name="Modenutti C."/>
        </authorList>
    </citation>
    <scope>NUCLEOTIDE SEQUENCE [LARGE SCALE GENOMIC DNA]</scope>
</reference>
<feature type="region of interest" description="Disordered" evidence="1">
    <location>
        <begin position="1"/>
        <end position="47"/>
    </location>
</feature>
<dbReference type="Proteomes" id="UP001642360">
    <property type="component" value="Unassembled WGS sequence"/>
</dbReference>
<gene>
    <name evidence="2" type="ORF">ILEXP_LOCUS28759</name>
</gene>
<protein>
    <submittedName>
        <fullName evidence="2">Uncharacterized protein</fullName>
    </submittedName>
</protein>
<sequence length="103" mass="11894">MESARRWFGKFRSKDKQKSSKKNEATSNGKEGSKALPSEEIPSDATKQKVEAAKQYIEKHYKEQMKNLQERKERAVSTFFVYRFRCGITSQEVRVLTVGCSLP</sequence>
<name>A0ABC8SZ72_9AQUA</name>
<evidence type="ECO:0000256" key="1">
    <source>
        <dbReference type="SAM" id="MobiDB-lite"/>
    </source>
</evidence>
<proteinExistence type="predicted"/>
<evidence type="ECO:0000313" key="2">
    <source>
        <dbReference type="EMBL" id="CAK9160032.1"/>
    </source>
</evidence>
<dbReference type="AlphaFoldDB" id="A0ABC8SZ72"/>
<dbReference type="EMBL" id="CAUOFW020003458">
    <property type="protein sequence ID" value="CAK9160032.1"/>
    <property type="molecule type" value="Genomic_DNA"/>
</dbReference>
<comment type="caution">
    <text evidence="2">The sequence shown here is derived from an EMBL/GenBank/DDBJ whole genome shotgun (WGS) entry which is preliminary data.</text>
</comment>
<keyword evidence="3" id="KW-1185">Reference proteome</keyword>